<reference evidence="9 10" key="1">
    <citation type="submission" date="2020-04" db="EMBL/GenBank/DDBJ databases">
        <authorList>
            <consortium name="Desulfovibrio sp. FSS-1 genome sequencing consortium"/>
            <person name="Shimoshige H."/>
            <person name="Kobayashi H."/>
            <person name="Maekawa T."/>
        </authorList>
    </citation>
    <scope>NUCLEOTIDE SEQUENCE [LARGE SCALE GENOMIC DNA]</scope>
    <source>
        <strain evidence="9 10">SIID29052-01</strain>
    </source>
</reference>
<keyword evidence="4" id="KW-0677">Repeat</keyword>
<dbReference type="Gene3D" id="3.30.70.260">
    <property type="match status" value="1"/>
</dbReference>
<dbReference type="InterPro" id="IPR045865">
    <property type="entry name" value="ACT-like_dom_sf"/>
</dbReference>
<evidence type="ECO:0000256" key="6">
    <source>
        <dbReference type="ARBA" id="ARBA00023004"/>
    </source>
</evidence>
<keyword evidence="7" id="KW-0411">Iron-sulfur</keyword>
<dbReference type="PROSITE" id="PS51379">
    <property type="entry name" value="4FE4S_FER_2"/>
    <property type="match status" value="2"/>
</dbReference>
<dbReference type="GO" id="GO:0051539">
    <property type="term" value="F:4 iron, 4 sulfur cluster binding"/>
    <property type="evidence" value="ECO:0007669"/>
    <property type="project" value="UniProtKB-KW"/>
</dbReference>
<dbReference type="PROSITE" id="PS00198">
    <property type="entry name" value="4FE4S_FER_1"/>
    <property type="match status" value="1"/>
</dbReference>
<keyword evidence="5" id="KW-0249">Electron transport</keyword>
<keyword evidence="3" id="KW-0479">Metal-binding</keyword>
<dbReference type="PANTHER" id="PTHR43687:SF6">
    <property type="entry name" value="L-ASPARTATE SEMIALDEHYDE SULFURTRANSFERASE IRON-SULFUR SUBUNIT"/>
    <property type="match status" value="1"/>
</dbReference>
<comment type="caution">
    <text evidence="9">The sequence shown here is derived from an EMBL/GenBank/DDBJ whole genome shotgun (WGS) entry which is preliminary data.</text>
</comment>
<accession>A0A6V8LX63</accession>
<keyword evidence="9" id="KW-0560">Oxidoreductase</keyword>
<dbReference type="SUPFAM" id="SSF55021">
    <property type="entry name" value="ACT-like"/>
    <property type="match status" value="1"/>
</dbReference>
<proteinExistence type="predicted"/>
<evidence type="ECO:0000313" key="9">
    <source>
        <dbReference type="EMBL" id="GFK94237.1"/>
    </source>
</evidence>
<dbReference type="RefSeq" id="WP_173084132.1">
    <property type="nucleotide sequence ID" value="NZ_BLTE01000009.1"/>
</dbReference>
<dbReference type="SMART" id="SM00930">
    <property type="entry name" value="NIL"/>
    <property type="match status" value="1"/>
</dbReference>
<evidence type="ECO:0000256" key="2">
    <source>
        <dbReference type="ARBA" id="ARBA00022485"/>
    </source>
</evidence>
<evidence type="ECO:0000256" key="4">
    <source>
        <dbReference type="ARBA" id="ARBA00022737"/>
    </source>
</evidence>
<evidence type="ECO:0000256" key="5">
    <source>
        <dbReference type="ARBA" id="ARBA00022982"/>
    </source>
</evidence>
<dbReference type="EC" id="1.6.5.11" evidence="9"/>
<sequence>MSDTRRIFHLSFPPDTSGQPIVCNIIKLFDLCFNILKAQINPREVGEMVLEIHGLEQAVRDGIEYLEEHGVKVTPVAQKVRKDEDLCVHCGVCTALCRPKALEIDRTTWRVRLDSEKCVACGLCVKVCPVKAMETQLENGVL</sequence>
<dbReference type="InterPro" id="IPR017896">
    <property type="entry name" value="4Fe4S_Fe-S-bd"/>
</dbReference>
<dbReference type="Gene3D" id="3.30.70.20">
    <property type="match status" value="1"/>
</dbReference>
<keyword evidence="2" id="KW-0004">4Fe-4S</keyword>
<evidence type="ECO:0000256" key="1">
    <source>
        <dbReference type="ARBA" id="ARBA00022448"/>
    </source>
</evidence>
<keyword evidence="1" id="KW-0813">Transport</keyword>
<feature type="domain" description="4Fe-4S ferredoxin-type" evidence="8">
    <location>
        <begin position="109"/>
        <end position="138"/>
    </location>
</feature>
<dbReference type="AlphaFoldDB" id="A0A6V8LX63"/>
<dbReference type="Pfam" id="PF09383">
    <property type="entry name" value="NIL"/>
    <property type="match status" value="1"/>
</dbReference>
<dbReference type="Proteomes" id="UP000494245">
    <property type="component" value="Unassembled WGS sequence"/>
</dbReference>
<reference evidence="9 10" key="2">
    <citation type="submission" date="2020-05" db="EMBL/GenBank/DDBJ databases">
        <title>Draft genome sequence of Desulfovibrio sp. strainFSS-1.</title>
        <authorList>
            <person name="Shimoshige H."/>
            <person name="Kobayashi H."/>
            <person name="Maekawa T."/>
        </authorList>
    </citation>
    <scope>NUCLEOTIDE SEQUENCE [LARGE SCALE GENOMIC DNA]</scope>
    <source>
        <strain evidence="9 10">SIID29052-01</strain>
    </source>
</reference>
<dbReference type="GO" id="GO:0016491">
    <property type="term" value="F:oxidoreductase activity"/>
    <property type="evidence" value="ECO:0007669"/>
    <property type="project" value="UniProtKB-KW"/>
</dbReference>
<dbReference type="InterPro" id="IPR018449">
    <property type="entry name" value="NIL_domain"/>
</dbReference>
<dbReference type="InterPro" id="IPR050572">
    <property type="entry name" value="Fe-S_Ferredoxin"/>
</dbReference>
<evidence type="ECO:0000256" key="3">
    <source>
        <dbReference type="ARBA" id="ARBA00022723"/>
    </source>
</evidence>
<protein>
    <submittedName>
        <fullName evidence="9">NADH-quinone oxidoreductase subunit I</fullName>
        <ecNumber evidence="9">1.6.5.11</ecNumber>
    </submittedName>
</protein>
<name>A0A6V8LX63_9BACT</name>
<evidence type="ECO:0000313" key="10">
    <source>
        <dbReference type="Proteomes" id="UP000494245"/>
    </source>
</evidence>
<dbReference type="InterPro" id="IPR017900">
    <property type="entry name" value="4Fe4S_Fe_S_CS"/>
</dbReference>
<gene>
    <name evidence="9" type="primary">nuoI_4</name>
    <name evidence="9" type="ORF">NNJEOMEG_02079</name>
</gene>
<organism evidence="9 10">
    <name type="scientific">Fundidesulfovibrio magnetotacticus</name>
    <dbReference type="NCBI Taxonomy" id="2730080"/>
    <lineage>
        <taxon>Bacteria</taxon>
        <taxon>Pseudomonadati</taxon>
        <taxon>Thermodesulfobacteriota</taxon>
        <taxon>Desulfovibrionia</taxon>
        <taxon>Desulfovibrionales</taxon>
        <taxon>Desulfovibrionaceae</taxon>
        <taxon>Fundidesulfovibrio</taxon>
    </lineage>
</organism>
<dbReference type="SUPFAM" id="SSF54862">
    <property type="entry name" value="4Fe-4S ferredoxins"/>
    <property type="match status" value="1"/>
</dbReference>
<dbReference type="Pfam" id="PF14697">
    <property type="entry name" value="Fer4_21"/>
    <property type="match status" value="1"/>
</dbReference>
<dbReference type="PANTHER" id="PTHR43687">
    <property type="entry name" value="ADENYLYLSULFATE REDUCTASE, BETA SUBUNIT"/>
    <property type="match status" value="1"/>
</dbReference>
<evidence type="ECO:0000256" key="7">
    <source>
        <dbReference type="ARBA" id="ARBA00023014"/>
    </source>
</evidence>
<keyword evidence="10" id="KW-1185">Reference proteome</keyword>
<keyword evidence="6" id="KW-0408">Iron</keyword>
<dbReference type="EMBL" id="BLTE01000009">
    <property type="protein sequence ID" value="GFK94237.1"/>
    <property type="molecule type" value="Genomic_DNA"/>
</dbReference>
<feature type="domain" description="4Fe-4S ferredoxin-type" evidence="8">
    <location>
        <begin position="78"/>
        <end position="107"/>
    </location>
</feature>
<evidence type="ECO:0000259" key="8">
    <source>
        <dbReference type="PROSITE" id="PS51379"/>
    </source>
</evidence>
<dbReference type="GO" id="GO:0046872">
    <property type="term" value="F:metal ion binding"/>
    <property type="evidence" value="ECO:0007669"/>
    <property type="project" value="UniProtKB-KW"/>
</dbReference>